<dbReference type="EMBL" id="SSMD01000001">
    <property type="protein sequence ID" value="THD76693.1"/>
    <property type="molecule type" value="Genomic_DNA"/>
</dbReference>
<comment type="caution">
    <text evidence="8">The sequence shown here is derived from an EMBL/GenBank/DDBJ whole genome shotgun (WGS) entry which is preliminary data.</text>
</comment>
<dbReference type="Gene3D" id="3.40.50.300">
    <property type="entry name" value="P-loop containing nucleotide triphosphate hydrolases"/>
    <property type="match status" value="1"/>
</dbReference>
<dbReference type="OrthoDB" id="9804983at2"/>
<evidence type="ECO:0000256" key="1">
    <source>
        <dbReference type="ARBA" id="ARBA00012417"/>
    </source>
</evidence>
<protein>
    <recommendedName>
        <fullName evidence="1">DNA-directed DNA polymerase</fullName>
        <ecNumber evidence="1">2.7.7.7</ecNumber>
    </recommendedName>
</protein>
<sequence length="335" mass="36588">MKLPPRELGRYFAKPDPGKAGLLIFGKDSMRVALKRQEAIAALIGPQGEEEMRLTRMQGAELRKDPAMLLDAVKSISFFPGQRVAFVEDANDTAADAILNALSDWRDGDAQIVVTAGDLKPTSKIRKAFEAHPNAYAAALYDNPMTREEIEAELKRSGLTRLDPSALQDLSALARQLQPGDFRQMLEKLALYKRGDETPVTGADVAACAPASTEAALDDLLNVVAEGRDGELDPMLKKMQAQGANAVSLCIGAMRHFKTLYSVAANPGGRVFIPGSPMQKERIQRQAQTLGAERLEQALTQITDTDLQLRSAGQHAPAMALVERMLIRLARMNRR</sequence>
<evidence type="ECO:0000256" key="2">
    <source>
        <dbReference type="ARBA" id="ARBA00022679"/>
    </source>
</evidence>
<evidence type="ECO:0000256" key="3">
    <source>
        <dbReference type="ARBA" id="ARBA00022695"/>
    </source>
</evidence>
<keyword evidence="5" id="KW-0239">DNA-directed DNA polymerase</keyword>
<keyword evidence="4" id="KW-0235">DNA replication</keyword>
<dbReference type="InterPro" id="IPR005790">
    <property type="entry name" value="DNA_polIII_delta"/>
</dbReference>
<evidence type="ECO:0000256" key="6">
    <source>
        <dbReference type="ARBA" id="ARBA00034754"/>
    </source>
</evidence>
<dbReference type="NCBIfam" id="TIGR01128">
    <property type="entry name" value="holA"/>
    <property type="match status" value="1"/>
</dbReference>
<evidence type="ECO:0000256" key="5">
    <source>
        <dbReference type="ARBA" id="ARBA00022932"/>
    </source>
</evidence>
<keyword evidence="9" id="KW-1185">Reference proteome</keyword>
<dbReference type="GO" id="GO:0006261">
    <property type="term" value="P:DNA-templated DNA replication"/>
    <property type="evidence" value="ECO:0007669"/>
    <property type="project" value="TreeGrafter"/>
</dbReference>
<evidence type="ECO:0000313" key="9">
    <source>
        <dbReference type="Proteomes" id="UP000306113"/>
    </source>
</evidence>
<organism evidence="8 9">
    <name type="scientific">Thalassobius vesicularis</name>
    <dbReference type="NCBI Taxonomy" id="1294297"/>
    <lineage>
        <taxon>Bacteria</taxon>
        <taxon>Pseudomonadati</taxon>
        <taxon>Pseudomonadota</taxon>
        <taxon>Alphaproteobacteria</taxon>
        <taxon>Rhodobacterales</taxon>
        <taxon>Roseobacteraceae</taxon>
        <taxon>Thalassovita</taxon>
    </lineage>
</organism>
<dbReference type="Proteomes" id="UP000306113">
    <property type="component" value="Unassembled WGS sequence"/>
</dbReference>
<reference evidence="8 9" key="1">
    <citation type="submission" date="2019-04" db="EMBL/GenBank/DDBJ databases">
        <title>Draft genome sequence of Youngimonas vesicularis.</title>
        <authorList>
            <person name="Hameed A."/>
        </authorList>
    </citation>
    <scope>NUCLEOTIDE SEQUENCE [LARGE SCALE GENOMIC DNA]</scope>
    <source>
        <strain evidence="8 9">CC-AMW-E</strain>
    </source>
</reference>
<dbReference type="GO" id="GO:0003887">
    <property type="term" value="F:DNA-directed DNA polymerase activity"/>
    <property type="evidence" value="ECO:0007669"/>
    <property type="project" value="UniProtKB-KW"/>
</dbReference>
<evidence type="ECO:0000256" key="7">
    <source>
        <dbReference type="ARBA" id="ARBA00049244"/>
    </source>
</evidence>
<comment type="catalytic activity">
    <reaction evidence="7">
        <text>DNA(n) + a 2'-deoxyribonucleoside 5'-triphosphate = DNA(n+1) + diphosphate</text>
        <dbReference type="Rhea" id="RHEA:22508"/>
        <dbReference type="Rhea" id="RHEA-COMP:17339"/>
        <dbReference type="Rhea" id="RHEA-COMP:17340"/>
        <dbReference type="ChEBI" id="CHEBI:33019"/>
        <dbReference type="ChEBI" id="CHEBI:61560"/>
        <dbReference type="ChEBI" id="CHEBI:173112"/>
        <dbReference type="EC" id="2.7.7.7"/>
    </reaction>
</comment>
<proteinExistence type="inferred from homology"/>
<evidence type="ECO:0000313" key="8">
    <source>
        <dbReference type="EMBL" id="THD76693.1"/>
    </source>
</evidence>
<dbReference type="SUPFAM" id="SSF48019">
    <property type="entry name" value="post-AAA+ oligomerization domain-like"/>
    <property type="match status" value="1"/>
</dbReference>
<dbReference type="EC" id="2.7.7.7" evidence="1"/>
<dbReference type="AlphaFoldDB" id="A0A4S3MD08"/>
<name>A0A4S3MD08_9RHOB</name>
<gene>
    <name evidence="8" type="ORF">E7681_02300</name>
</gene>
<dbReference type="GO" id="GO:0003677">
    <property type="term" value="F:DNA binding"/>
    <property type="evidence" value="ECO:0007669"/>
    <property type="project" value="InterPro"/>
</dbReference>
<dbReference type="PANTHER" id="PTHR34388:SF1">
    <property type="entry name" value="DNA POLYMERASE III SUBUNIT DELTA"/>
    <property type="match status" value="1"/>
</dbReference>
<keyword evidence="3" id="KW-0548">Nucleotidyltransferase</keyword>
<keyword evidence="2" id="KW-0808">Transferase</keyword>
<accession>A0A4S3MD08</accession>
<dbReference type="RefSeq" id="WP_136337637.1">
    <property type="nucleotide sequence ID" value="NZ_SSMD01000001.1"/>
</dbReference>
<comment type="similarity">
    <text evidence="6">Belongs to the DNA polymerase HolA subunit family.</text>
</comment>
<dbReference type="InterPro" id="IPR008921">
    <property type="entry name" value="DNA_pol3_clamp-load_cplx_C"/>
</dbReference>
<dbReference type="InterPro" id="IPR027417">
    <property type="entry name" value="P-loop_NTPase"/>
</dbReference>
<dbReference type="Gene3D" id="1.20.272.10">
    <property type="match status" value="1"/>
</dbReference>
<dbReference type="PANTHER" id="PTHR34388">
    <property type="entry name" value="DNA POLYMERASE III SUBUNIT DELTA"/>
    <property type="match status" value="1"/>
</dbReference>
<evidence type="ECO:0000256" key="4">
    <source>
        <dbReference type="ARBA" id="ARBA00022705"/>
    </source>
</evidence>
<dbReference type="GO" id="GO:0009360">
    <property type="term" value="C:DNA polymerase III complex"/>
    <property type="evidence" value="ECO:0007669"/>
    <property type="project" value="TreeGrafter"/>
</dbReference>